<dbReference type="Proteomes" id="UP000886523">
    <property type="component" value="Unassembled WGS sequence"/>
</dbReference>
<name>A0A9P6DN69_9AGAM</name>
<sequence length="137" mass="15193">MFSLPQPDLGGRSEIPGIPMDEEVASLDFVLRSICPIERLVIASISIEHAQKLFEVAKKLDVECTIQLLRTSLTQLLVAEPNPLRSPAIGVRYGPKEGQRAAARRFSSDKMGHPSRVGSALQYFHLLEECKGRRRPG</sequence>
<reference evidence="1" key="1">
    <citation type="journal article" date="2020" name="Nat. Commun.">
        <title>Large-scale genome sequencing of mycorrhizal fungi provides insights into the early evolution of symbiotic traits.</title>
        <authorList>
            <person name="Miyauchi S."/>
            <person name="Kiss E."/>
            <person name="Kuo A."/>
            <person name="Drula E."/>
            <person name="Kohler A."/>
            <person name="Sanchez-Garcia M."/>
            <person name="Morin E."/>
            <person name="Andreopoulos B."/>
            <person name="Barry K.W."/>
            <person name="Bonito G."/>
            <person name="Buee M."/>
            <person name="Carver A."/>
            <person name="Chen C."/>
            <person name="Cichocki N."/>
            <person name="Clum A."/>
            <person name="Culley D."/>
            <person name="Crous P.W."/>
            <person name="Fauchery L."/>
            <person name="Girlanda M."/>
            <person name="Hayes R.D."/>
            <person name="Keri Z."/>
            <person name="LaButti K."/>
            <person name="Lipzen A."/>
            <person name="Lombard V."/>
            <person name="Magnuson J."/>
            <person name="Maillard F."/>
            <person name="Murat C."/>
            <person name="Nolan M."/>
            <person name="Ohm R.A."/>
            <person name="Pangilinan J."/>
            <person name="Pereira M.F."/>
            <person name="Perotto S."/>
            <person name="Peter M."/>
            <person name="Pfister S."/>
            <person name="Riley R."/>
            <person name="Sitrit Y."/>
            <person name="Stielow J.B."/>
            <person name="Szollosi G."/>
            <person name="Zifcakova L."/>
            <person name="Stursova M."/>
            <person name="Spatafora J.W."/>
            <person name="Tedersoo L."/>
            <person name="Vaario L.M."/>
            <person name="Yamada A."/>
            <person name="Yan M."/>
            <person name="Wang P."/>
            <person name="Xu J."/>
            <person name="Bruns T."/>
            <person name="Baldrian P."/>
            <person name="Vilgalys R."/>
            <person name="Dunand C."/>
            <person name="Henrissat B."/>
            <person name="Grigoriev I.V."/>
            <person name="Hibbett D."/>
            <person name="Nagy L.G."/>
            <person name="Martin F.M."/>
        </authorList>
    </citation>
    <scope>NUCLEOTIDE SEQUENCE</scope>
    <source>
        <strain evidence="1">UP504</strain>
    </source>
</reference>
<accession>A0A9P6DN69</accession>
<dbReference type="AlphaFoldDB" id="A0A9P6DN69"/>
<keyword evidence="2" id="KW-1185">Reference proteome</keyword>
<gene>
    <name evidence="1" type="ORF">BS47DRAFT_210674</name>
</gene>
<organism evidence="1 2">
    <name type="scientific">Hydnum rufescens UP504</name>
    <dbReference type="NCBI Taxonomy" id="1448309"/>
    <lineage>
        <taxon>Eukaryota</taxon>
        <taxon>Fungi</taxon>
        <taxon>Dikarya</taxon>
        <taxon>Basidiomycota</taxon>
        <taxon>Agaricomycotina</taxon>
        <taxon>Agaricomycetes</taxon>
        <taxon>Cantharellales</taxon>
        <taxon>Hydnaceae</taxon>
        <taxon>Hydnum</taxon>
    </lineage>
</organism>
<dbReference type="EMBL" id="MU129054">
    <property type="protein sequence ID" value="KAF9508671.1"/>
    <property type="molecule type" value="Genomic_DNA"/>
</dbReference>
<evidence type="ECO:0000313" key="2">
    <source>
        <dbReference type="Proteomes" id="UP000886523"/>
    </source>
</evidence>
<evidence type="ECO:0000313" key="1">
    <source>
        <dbReference type="EMBL" id="KAF9508671.1"/>
    </source>
</evidence>
<protein>
    <submittedName>
        <fullName evidence="1">Uncharacterized protein</fullName>
    </submittedName>
</protein>
<proteinExistence type="predicted"/>
<comment type="caution">
    <text evidence="1">The sequence shown here is derived from an EMBL/GenBank/DDBJ whole genome shotgun (WGS) entry which is preliminary data.</text>
</comment>